<evidence type="ECO:0000313" key="3">
    <source>
        <dbReference type="Proteomes" id="UP000239203"/>
    </source>
</evidence>
<dbReference type="Proteomes" id="UP000239203">
    <property type="component" value="Unassembled WGS sequence"/>
</dbReference>
<feature type="transmembrane region" description="Helical" evidence="1">
    <location>
        <begin position="55"/>
        <end position="88"/>
    </location>
</feature>
<reference evidence="2 3" key="1">
    <citation type="submission" date="2018-02" db="EMBL/GenBank/DDBJ databases">
        <title>Genomic Encyclopedia of Archaeal and Bacterial Type Strains, Phase II (KMG-II): from individual species to whole genera.</title>
        <authorList>
            <person name="Goeker M."/>
        </authorList>
    </citation>
    <scope>NUCLEOTIDE SEQUENCE [LARGE SCALE GENOMIC DNA]</scope>
    <source>
        <strain evidence="2 3">YU 961-1</strain>
    </source>
</reference>
<evidence type="ECO:0000313" key="2">
    <source>
        <dbReference type="EMBL" id="PPK63364.1"/>
    </source>
</evidence>
<comment type="caution">
    <text evidence="2">The sequence shown here is derived from an EMBL/GenBank/DDBJ whole genome shotgun (WGS) entry which is preliminary data.</text>
</comment>
<accession>A0A2S6GDR0</accession>
<feature type="transmembrane region" description="Helical" evidence="1">
    <location>
        <begin position="252"/>
        <end position="272"/>
    </location>
</feature>
<keyword evidence="3" id="KW-1185">Reference proteome</keyword>
<dbReference type="EMBL" id="PTIX01000029">
    <property type="protein sequence ID" value="PPK63364.1"/>
    <property type="molecule type" value="Genomic_DNA"/>
</dbReference>
<feature type="transmembrane region" description="Helical" evidence="1">
    <location>
        <begin position="221"/>
        <end position="240"/>
    </location>
</feature>
<gene>
    <name evidence="2" type="ORF">CLV40_12977</name>
</gene>
<keyword evidence="1" id="KW-0812">Transmembrane</keyword>
<feature type="transmembrane region" description="Helical" evidence="1">
    <location>
        <begin position="12"/>
        <end position="34"/>
    </location>
</feature>
<sequence length="304" mass="31476">MVDTVNLTLGPTTAAAALLGIGTGLGVLLILLGRRGTTPRPRRTRTRTASDQRRLTRVAVAAAAGVVTGVLTGWVIGAVLAGLAAWFLPRVLGRDPEHARRVARIEAIASWTEMLRDTLSAAAGLEQAVLATAPLAPAAIQAEVGELAAGIETGDRLTTALRRLGERLDDPVGDLVVAALLLAAEQPTRALGELLGSLAESARGHAAMRMRVDAGRARTRTSVRVIVGTTLTFAAALVVLNRDYMAAYGTATGQLVLLGIGGLFAAGFAWLARVVRVEQPDRFLAADPAEVALPAVTGLPGGRS</sequence>
<keyword evidence="1" id="KW-1133">Transmembrane helix</keyword>
<proteinExistence type="predicted"/>
<organism evidence="2 3">
    <name type="scientific">Actinokineospora auranticolor</name>
    <dbReference type="NCBI Taxonomy" id="155976"/>
    <lineage>
        <taxon>Bacteria</taxon>
        <taxon>Bacillati</taxon>
        <taxon>Actinomycetota</taxon>
        <taxon>Actinomycetes</taxon>
        <taxon>Pseudonocardiales</taxon>
        <taxon>Pseudonocardiaceae</taxon>
        <taxon>Actinokineospora</taxon>
    </lineage>
</organism>
<keyword evidence="1" id="KW-0472">Membrane</keyword>
<evidence type="ECO:0000256" key="1">
    <source>
        <dbReference type="SAM" id="Phobius"/>
    </source>
</evidence>
<name>A0A2S6GDR0_9PSEU</name>
<dbReference type="PANTHER" id="PTHR35007:SF3">
    <property type="entry name" value="POSSIBLE CONSERVED ALANINE RICH MEMBRANE PROTEIN"/>
    <property type="match status" value="1"/>
</dbReference>
<dbReference type="PANTHER" id="PTHR35007">
    <property type="entry name" value="INTEGRAL MEMBRANE PROTEIN-RELATED"/>
    <property type="match status" value="1"/>
</dbReference>
<protein>
    <submittedName>
        <fullName evidence="2">Flp pilus assembly protein TadB</fullName>
    </submittedName>
</protein>
<dbReference type="AlphaFoldDB" id="A0A2S6GDR0"/>